<dbReference type="GO" id="GO:0005886">
    <property type="term" value="C:plasma membrane"/>
    <property type="evidence" value="ECO:0007669"/>
    <property type="project" value="TreeGrafter"/>
</dbReference>
<dbReference type="AlphaFoldDB" id="A0A672YKF0"/>
<evidence type="ECO:0000256" key="2">
    <source>
        <dbReference type="ARBA" id="ARBA00022692"/>
    </source>
</evidence>
<dbReference type="PROSITE" id="PS50221">
    <property type="entry name" value="GAIN_B"/>
    <property type="match status" value="1"/>
</dbReference>
<keyword evidence="3 7" id="KW-1133">Transmembrane helix</keyword>
<evidence type="ECO:0000259" key="9">
    <source>
        <dbReference type="PROSITE" id="PS50261"/>
    </source>
</evidence>
<gene>
    <name evidence="10" type="primary">LOC115412032</name>
</gene>
<dbReference type="Proteomes" id="UP000472271">
    <property type="component" value="Chromosome 3"/>
</dbReference>
<keyword evidence="5" id="KW-1015">Disulfide bond</keyword>
<sequence>TVLVVRAGNIPVKNLSQPVKLIFKHNKLNINWLFACVGNWSTEGCDTTIVGTDYICSCNHLSFFAVLVVRHDNIFNYINYIGSALSVFFTAVTLIIYIFLQRRRPEKAIGVHIQLTLALFCLHLIYLLSSLTVTEDGRICKALGLVLHWSLLATFTWTVLEGFHLYLLLVRVFNIYVRRYLLKLSLVGWGIPTLVVTVCGILGVYGRFTVNLSDDNTPSQKSSPDLIGQIKGDGAFGGDSSWKKIDKQRRSRLWKDATTVLGLSCVLGLPWGLAATTYFSSNILPGVYIFTVLNSLQGVFMFLWCLALSCKSQSNNNSSVRDPSSQRMMDTSF</sequence>
<dbReference type="GO" id="GO:0004930">
    <property type="term" value="F:G protein-coupled receptor activity"/>
    <property type="evidence" value="ECO:0007669"/>
    <property type="project" value="InterPro"/>
</dbReference>
<dbReference type="PANTHER" id="PTHR12011">
    <property type="entry name" value="ADHESION G-PROTEIN COUPLED RECEPTOR"/>
    <property type="match status" value="1"/>
</dbReference>
<feature type="transmembrane region" description="Helical" evidence="7">
    <location>
        <begin position="287"/>
        <end position="309"/>
    </location>
</feature>
<comment type="subcellular location">
    <subcellularLocation>
        <location evidence="1">Membrane</location>
        <topology evidence="1">Multi-pass membrane protein</topology>
    </subcellularLocation>
</comment>
<dbReference type="PANTHER" id="PTHR12011:SF285">
    <property type="entry name" value="ADHESION G PROTEIN-COUPLED RECEPTOR G3"/>
    <property type="match status" value="1"/>
</dbReference>
<evidence type="ECO:0000256" key="5">
    <source>
        <dbReference type="ARBA" id="ARBA00023157"/>
    </source>
</evidence>
<organism evidence="10 11">
    <name type="scientific">Sphaeramia orbicularis</name>
    <name type="common">orbiculate cardinalfish</name>
    <dbReference type="NCBI Taxonomy" id="375764"/>
    <lineage>
        <taxon>Eukaryota</taxon>
        <taxon>Metazoa</taxon>
        <taxon>Chordata</taxon>
        <taxon>Craniata</taxon>
        <taxon>Vertebrata</taxon>
        <taxon>Euteleostomi</taxon>
        <taxon>Actinopterygii</taxon>
        <taxon>Neopterygii</taxon>
        <taxon>Teleostei</taxon>
        <taxon>Neoteleostei</taxon>
        <taxon>Acanthomorphata</taxon>
        <taxon>Gobiaria</taxon>
        <taxon>Kurtiformes</taxon>
        <taxon>Apogonoidei</taxon>
        <taxon>Apogonidae</taxon>
        <taxon>Apogoninae</taxon>
        <taxon>Sphaeramia</taxon>
    </lineage>
</organism>
<dbReference type="InterPro" id="IPR000203">
    <property type="entry name" value="GPS"/>
</dbReference>
<feature type="transmembrane region" description="Helical" evidence="7">
    <location>
        <begin position="181"/>
        <end position="205"/>
    </location>
</feature>
<feature type="transmembrane region" description="Helical" evidence="7">
    <location>
        <begin position="149"/>
        <end position="169"/>
    </location>
</feature>
<dbReference type="Pfam" id="PF01825">
    <property type="entry name" value="GPS"/>
    <property type="match status" value="1"/>
</dbReference>
<keyword evidence="4 7" id="KW-0472">Membrane</keyword>
<feature type="domain" description="GAIN-B" evidence="8">
    <location>
        <begin position="1"/>
        <end position="74"/>
    </location>
</feature>
<dbReference type="InterPro" id="IPR000832">
    <property type="entry name" value="GPCR_2_secretin-like"/>
</dbReference>
<accession>A0A672YKF0</accession>
<dbReference type="PROSITE" id="PS50261">
    <property type="entry name" value="G_PROTEIN_RECEP_F2_4"/>
    <property type="match status" value="1"/>
</dbReference>
<evidence type="ECO:0000256" key="1">
    <source>
        <dbReference type="ARBA" id="ARBA00004141"/>
    </source>
</evidence>
<feature type="transmembrane region" description="Helical" evidence="7">
    <location>
        <begin position="111"/>
        <end position="129"/>
    </location>
</feature>
<evidence type="ECO:0000256" key="4">
    <source>
        <dbReference type="ARBA" id="ARBA00023136"/>
    </source>
</evidence>
<dbReference type="PRINTS" id="PR00249">
    <property type="entry name" value="GPCRSECRETIN"/>
</dbReference>
<protein>
    <submittedName>
        <fullName evidence="10">Adhesion G protein-coupled receptor G3-like</fullName>
    </submittedName>
</protein>
<evidence type="ECO:0000256" key="6">
    <source>
        <dbReference type="SAM" id="MobiDB-lite"/>
    </source>
</evidence>
<feature type="region of interest" description="Disordered" evidence="6">
    <location>
        <begin position="313"/>
        <end position="333"/>
    </location>
</feature>
<evidence type="ECO:0000313" key="11">
    <source>
        <dbReference type="Proteomes" id="UP000472271"/>
    </source>
</evidence>
<dbReference type="Pfam" id="PF00002">
    <property type="entry name" value="7tm_2"/>
    <property type="match status" value="1"/>
</dbReference>
<keyword evidence="11" id="KW-1185">Reference proteome</keyword>
<dbReference type="Ensembl" id="ENSSORT00005005194.1">
    <property type="protein sequence ID" value="ENSSORP00005005049.1"/>
    <property type="gene ID" value="ENSSORG00005003022.1"/>
</dbReference>
<evidence type="ECO:0000313" key="10">
    <source>
        <dbReference type="Ensembl" id="ENSSORP00005005049.1"/>
    </source>
</evidence>
<dbReference type="InterPro" id="IPR057244">
    <property type="entry name" value="GAIN_B"/>
</dbReference>
<reference evidence="10" key="3">
    <citation type="submission" date="2025-09" db="UniProtKB">
        <authorList>
            <consortium name="Ensembl"/>
        </authorList>
    </citation>
    <scope>IDENTIFICATION</scope>
</reference>
<reference evidence="10" key="1">
    <citation type="submission" date="2019-06" db="EMBL/GenBank/DDBJ databases">
        <authorList>
            <consortium name="Wellcome Sanger Institute Data Sharing"/>
        </authorList>
    </citation>
    <scope>NUCLEOTIDE SEQUENCE [LARGE SCALE GENOMIC DNA]</scope>
</reference>
<feature type="domain" description="G-protein coupled receptors family 2 profile 2" evidence="9">
    <location>
        <begin position="75"/>
        <end position="198"/>
    </location>
</feature>
<dbReference type="GO" id="GO:0007166">
    <property type="term" value="P:cell surface receptor signaling pathway"/>
    <property type="evidence" value="ECO:0007669"/>
    <property type="project" value="InterPro"/>
</dbReference>
<keyword evidence="2 7" id="KW-0812">Transmembrane</keyword>
<dbReference type="Gene3D" id="1.20.1070.10">
    <property type="entry name" value="Rhodopsin 7-helix transmembrane proteins"/>
    <property type="match status" value="2"/>
</dbReference>
<feature type="transmembrane region" description="Helical" evidence="7">
    <location>
        <begin position="77"/>
        <end position="99"/>
    </location>
</feature>
<dbReference type="Gene3D" id="2.60.220.50">
    <property type="match status" value="1"/>
</dbReference>
<evidence type="ECO:0000259" key="8">
    <source>
        <dbReference type="PROSITE" id="PS50221"/>
    </source>
</evidence>
<dbReference type="GO" id="GO:0007189">
    <property type="term" value="P:adenylate cyclase-activating G protein-coupled receptor signaling pathway"/>
    <property type="evidence" value="ECO:0007669"/>
    <property type="project" value="TreeGrafter"/>
</dbReference>
<proteinExistence type="predicted"/>
<feature type="transmembrane region" description="Helical" evidence="7">
    <location>
        <begin position="260"/>
        <end position="280"/>
    </location>
</feature>
<evidence type="ECO:0000256" key="3">
    <source>
        <dbReference type="ARBA" id="ARBA00022989"/>
    </source>
</evidence>
<dbReference type="InterPro" id="IPR017981">
    <property type="entry name" value="GPCR_2-like_7TM"/>
</dbReference>
<evidence type="ECO:0000256" key="7">
    <source>
        <dbReference type="SAM" id="Phobius"/>
    </source>
</evidence>
<name>A0A672YKF0_9TELE</name>
<reference evidence="10" key="2">
    <citation type="submission" date="2025-08" db="UniProtKB">
        <authorList>
            <consortium name="Ensembl"/>
        </authorList>
    </citation>
    <scope>IDENTIFICATION</scope>
</reference>
<dbReference type="InterPro" id="IPR046338">
    <property type="entry name" value="GAIN_dom_sf"/>
</dbReference>